<keyword evidence="7" id="KW-0695">RNA-directed DNA polymerase</keyword>
<evidence type="ECO:0000256" key="11">
    <source>
        <dbReference type="SAM" id="MobiDB-lite"/>
    </source>
</evidence>
<feature type="region of interest" description="Disordered" evidence="11">
    <location>
        <begin position="1235"/>
        <end position="1256"/>
    </location>
</feature>
<gene>
    <name evidence="14" type="ORF">PHMEG_000430</name>
</gene>
<keyword evidence="5" id="KW-0460">Magnesium</keyword>
<evidence type="ECO:0000256" key="5">
    <source>
        <dbReference type="ARBA" id="ARBA00022842"/>
    </source>
</evidence>
<evidence type="ECO:0000256" key="6">
    <source>
        <dbReference type="ARBA" id="ARBA00022908"/>
    </source>
</evidence>
<dbReference type="SUPFAM" id="SSF53098">
    <property type="entry name" value="Ribonuclease H-like"/>
    <property type="match status" value="2"/>
</dbReference>
<dbReference type="GO" id="GO:0046872">
    <property type="term" value="F:metal ion binding"/>
    <property type="evidence" value="ECO:0007669"/>
    <property type="project" value="UniProtKB-KW"/>
</dbReference>
<keyword evidence="8" id="KW-0548">Nucleotidyltransferase</keyword>
<name>A0A225X5K4_9STRA</name>
<sequence>MAKGSSYAVPATPSRGEHQTDYDSTPGTEDLVTTGRSVSFEDTEFGHDAKDEDDYVDDELEEKAPYRSPTSMKMQMQLAWQIRELTAMEEMDPTPRFEIAQHRPLGKITPFRGKLDERENSVQWLRCFVALSRKTKRTCEIELCASVRLSDKLISYYCSQFSQSASTRYYRAKQSEKEHIRDYLNRLNGYARSSNIKFERSGREAKEHVKQFLETCGDRDLERQLSPMQLRNIHTLEDIVSDIQKVEKRVSGRSSSQSSSRRDDYSNDYSNAYPIEFYEGDEADQDMIVIQRTRSKQVHEFGKCEAFDELANILRINVDKTNISPELQKLVFNNNNNDENDEKKVEFDGECGVCHDGGTLHEIKEDTTTKNVVNDDWLVSICEANGGRHREFWVMDHSVGSEVVLGTDFMIPAGIRLDLFNATTKLPGEEMVPLVKSLSADEDSAEGMHVTGGPTKSLQIPAGEWIEFRLQKRKQSFGTHDVWVRRTAALIPTIIQFRKGQPTLQTGYALIDARKYEQWQVLAYTGSHDETWFKLEYFTLTTTRTKFEAGRQASSELNPSKVVFLFHEVSPEGIGADPKKMIAITELQFPKSKKGMHQFLGPLNYYSRFFQDFAVYGAALYQLKEDDFFEGSDLATAKENFTALRRKVAEAPILRHFDAKKGVHIMLYANAWALSANLTQMHDDKLHPVRFADEFVTLNWTRLDPSLLYAQLPHDYEEFVVSFDGSAKTEKNGGYGSCSWIVWKLPEWQIVIATSAYLEQTTVNMAEYSGMNHGVIAALEHGAEVLVIVGDSRLAIQQSLGVIACRKVREYNVAADSLAGEALESKVSKVALNDHRKTELKELNRIQEMIYEPSSDDIKAENTSSETFAQIIDGKTRRIHAMDSDILLQRNTFVDFVHQESTEVSATARSQTKTKNKRVHFEDEVPKGTTNTEATEAATEDSAMQEQRPSAEVRYEPTADDTDPVTVQEERRRRITQTQDEELRWSKPKDILRGETTAMIYKEAREAWKWADNFVLSSDKVLYYTGLSRRKVDENSPEMSLRLVVPTTMIQEVLHNCHDSIEGGHQCVVRSYQRVKHDYYWIGLYADVEKHVELCLDCRSSKSLPQFKGYSPGNVLAERPFQCSFTGFMIAKAMSDTDALTVAKVFQECIYRRFGAPSLIRHDRDPRCTSEVFQAFAKLIQARSRSTLSYRPQANGQQERSVKTVMQSVKQQITLEMAKEYQAAEKTRRTRIHNQKLGRKEQAAIPKSVNDDSSGDYSDPKCLFRPGSRVWLYMERAKPELVKKLAHRWQGPFCVKRKVEEFAYELELPDKSRYRFYPVVYVSRLKAVNEFFNRPKARLARDVAEEARVDFAEELLPEDSWEPDEVAGEFEVEAILSDRTPMSISTDRPVREFEMKWVGYESTTREPASNLSCGRILYDYLRNKKSEQRLQMVQVADED</sequence>
<dbReference type="InterPro" id="IPR012337">
    <property type="entry name" value="RNaseH-like_sf"/>
</dbReference>
<keyword evidence="8" id="KW-0239">DNA-directed DNA polymerase</keyword>
<protein>
    <submittedName>
        <fullName evidence="14">Uncharacterized protein</fullName>
    </submittedName>
</protein>
<keyword evidence="6" id="KW-0229">DNA integration</keyword>
<feature type="region of interest" description="Disordered" evidence="11">
    <location>
        <begin position="248"/>
        <end position="267"/>
    </location>
</feature>
<keyword evidence="1" id="KW-0645">Protease</keyword>
<keyword evidence="9" id="KW-0238">DNA-binding</keyword>
<evidence type="ECO:0000256" key="2">
    <source>
        <dbReference type="ARBA" id="ARBA00022723"/>
    </source>
</evidence>
<evidence type="ECO:0000256" key="9">
    <source>
        <dbReference type="ARBA" id="ARBA00023125"/>
    </source>
</evidence>
<dbReference type="GO" id="GO:0015074">
    <property type="term" value="P:DNA integration"/>
    <property type="evidence" value="ECO:0007669"/>
    <property type="project" value="UniProtKB-KW"/>
</dbReference>
<feature type="region of interest" description="Disordered" evidence="11">
    <location>
        <begin position="1"/>
        <end position="57"/>
    </location>
</feature>
<dbReference type="OrthoDB" id="427924at2759"/>
<dbReference type="InterPro" id="IPR050951">
    <property type="entry name" value="Retrovirus_Pol_polyprotein"/>
</dbReference>
<dbReference type="InterPro" id="IPR000953">
    <property type="entry name" value="Chromo/chromo_shadow_dom"/>
</dbReference>
<dbReference type="PANTHER" id="PTHR37984">
    <property type="entry name" value="PROTEIN CBG26694"/>
    <property type="match status" value="1"/>
</dbReference>
<evidence type="ECO:0000313" key="14">
    <source>
        <dbReference type="EMBL" id="OWZ24539.1"/>
    </source>
</evidence>
<dbReference type="Gene3D" id="2.40.50.40">
    <property type="match status" value="1"/>
</dbReference>
<dbReference type="Pfam" id="PF17921">
    <property type="entry name" value="Integrase_H2C2"/>
    <property type="match status" value="1"/>
</dbReference>
<keyword evidence="3" id="KW-0064">Aspartyl protease</keyword>
<dbReference type="SUPFAM" id="SSF56672">
    <property type="entry name" value="DNA/RNA polymerases"/>
    <property type="match status" value="1"/>
</dbReference>
<dbReference type="InterPro" id="IPR036397">
    <property type="entry name" value="RNaseH_sf"/>
</dbReference>
<evidence type="ECO:0000259" key="13">
    <source>
        <dbReference type="PROSITE" id="PS50994"/>
    </source>
</evidence>
<dbReference type="GO" id="GO:0003677">
    <property type="term" value="F:DNA binding"/>
    <property type="evidence" value="ECO:0007669"/>
    <property type="project" value="UniProtKB-KW"/>
</dbReference>
<evidence type="ECO:0000256" key="3">
    <source>
        <dbReference type="ARBA" id="ARBA00022750"/>
    </source>
</evidence>
<keyword evidence="2" id="KW-0479">Metal-binding</keyword>
<dbReference type="InterPro" id="IPR043502">
    <property type="entry name" value="DNA/RNA_pol_sf"/>
</dbReference>
<evidence type="ECO:0000256" key="7">
    <source>
        <dbReference type="ARBA" id="ARBA00022918"/>
    </source>
</evidence>
<dbReference type="PROSITE" id="PS50013">
    <property type="entry name" value="CHROMO_2"/>
    <property type="match status" value="1"/>
</dbReference>
<keyword evidence="15" id="KW-1185">Reference proteome</keyword>
<dbReference type="InterPro" id="IPR043128">
    <property type="entry name" value="Rev_trsase/Diguanyl_cyclase"/>
</dbReference>
<evidence type="ECO:0000259" key="12">
    <source>
        <dbReference type="PROSITE" id="PS50013"/>
    </source>
</evidence>
<proteinExistence type="predicted"/>
<dbReference type="Gene3D" id="3.30.70.270">
    <property type="match status" value="1"/>
</dbReference>
<dbReference type="Pfam" id="PF24626">
    <property type="entry name" value="SH3_Tf2-1"/>
    <property type="match status" value="1"/>
</dbReference>
<dbReference type="SMART" id="SM00298">
    <property type="entry name" value="CHROMO"/>
    <property type="match status" value="1"/>
</dbReference>
<dbReference type="CDD" id="cd00024">
    <property type="entry name" value="CD_CSD"/>
    <property type="match status" value="1"/>
</dbReference>
<dbReference type="PROSITE" id="PS50994">
    <property type="entry name" value="INTEGRASE"/>
    <property type="match status" value="1"/>
</dbReference>
<dbReference type="InterPro" id="IPR056924">
    <property type="entry name" value="SH3_Tf2-1"/>
</dbReference>
<evidence type="ECO:0000313" key="15">
    <source>
        <dbReference type="Proteomes" id="UP000198211"/>
    </source>
</evidence>
<reference evidence="15" key="1">
    <citation type="submission" date="2017-03" db="EMBL/GenBank/DDBJ databases">
        <title>Phytopthora megakarya and P. palmivora, two closely related causual agents of cacao black pod achieved similar genome size and gene model numbers by different mechanisms.</title>
        <authorList>
            <person name="Ali S."/>
            <person name="Shao J."/>
            <person name="Larry D.J."/>
            <person name="Kronmiller B."/>
            <person name="Shen D."/>
            <person name="Strem M.D."/>
            <person name="Melnick R.L."/>
            <person name="Guiltinan M.J."/>
            <person name="Tyler B.M."/>
            <person name="Meinhardt L.W."/>
            <person name="Bailey B.A."/>
        </authorList>
    </citation>
    <scope>NUCLEOTIDE SEQUENCE [LARGE SCALE GENOMIC DNA]</scope>
    <source>
        <strain evidence="15">zdho120</strain>
    </source>
</reference>
<keyword evidence="10" id="KW-0233">DNA recombination</keyword>
<dbReference type="GO" id="GO:0003964">
    <property type="term" value="F:RNA-directed DNA polymerase activity"/>
    <property type="evidence" value="ECO:0007669"/>
    <property type="project" value="UniProtKB-KW"/>
</dbReference>
<dbReference type="GO" id="GO:0006310">
    <property type="term" value="P:DNA recombination"/>
    <property type="evidence" value="ECO:0007669"/>
    <property type="project" value="UniProtKB-KW"/>
</dbReference>
<feature type="region of interest" description="Disordered" evidence="11">
    <location>
        <begin position="907"/>
        <end position="981"/>
    </location>
</feature>
<evidence type="ECO:0000256" key="10">
    <source>
        <dbReference type="ARBA" id="ARBA00023172"/>
    </source>
</evidence>
<dbReference type="InterPro" id="IPR001584">
    <property type="entry name" value="Integrase_cat-core"/>
</dbReference>
<dbReference type="Proteomes" id="UP000198211">
    <property type="component" value="Unassembled WGS sequence"/>
</dbReference>
<dbReference type="GO" id="GO:0003887">
    <property type="term" value="F:DNA-directed DNA polymerase activity"/>
    <property type="evidence" value="ECO:0007669"/>
    <property type="project" value="UniProtKB-KW"/>
</dbReference>
<dbReference type="GO" id="GO:0006508">
    <property type="term" value="P:proteolysis"/>
    <property type="evidence" value="ECO:0007669"/>
    <property type="project" value="UniProtKB-KW"/>
</dbReference>
<keyword evidence="8" id="KW-0808">Transferase</keyword>
<keyword evidence="4" id="KW-0378">Hydrolase</keyword>
<accession>A0A225X5K4</accession>
<dbReference type="EMBL" id="NBNE01000010">
    <property type="protein sequence ID" value="OWZ24539.1"/>
    <property type="molecule type" value="Genomic_DNA"/>
</dbReference>
<dbReference type="FunFam" id="1.10.340.70:FF:000001">
    <property type="entry name" value="Retrovirus-related Pol polyprotein from transposon gypsy-like Protein"/>
    <property type="match status" value="1"/>
</dbReference>
<dbReference type="InterPro" id="IPR016197">
    <property type="entry name" value="Chromo-like_dom_sf"/>
</dbReference>
<comment type="caution">
    <text evidence="14">The sequence shown here is derived from an EMBL/GenBank/DDBJ whole genome shotgun (WGS) entry which is preliminary data.</text>
</comment>
<feature type="domain" description="Integrase catalytic" evidence="13">
    <location>
        <begin position="1124"/>
        <end position="1254"/>
    </location>
</feature>
<dbReference type="PANTHER" id="PTHR37984:SF5">
    <property type="entry name" value="PROTEIN NYNRIN-LIKE"/>
    <property type="match status" value="1"/>
</dbReference>
<dbReference type="Gene3D" id="3.30.420.10">
    <property type="entry name" value="Ribonuclease H-like superfamily/Ribonuclease H"/>
    <property type="match status" value="2"/>
</dbReference>
<dbReference type="GO" id="GO:0004190">
    <property type="term" value="F:aspartic-type endopeptidase activity"/>
    <property type="evidence" value="ECO:0007669"/>
    <property type="project" value="UniProtKB-KW"/>
</dbReference>
<dbReference type="SUPFAM" id="SSF54160">
    <property type="entry name" value="Chromo domain-like"/>
    <property type="match status" value="1"/>
</dbReference>
<dbReference type="Gene3D" id="1.10.340.70">
    <property type="match status" value="1"/>
</dbReference>
<evidence type="ECO:0000256" key="8">
    <source>
        <dbReference type="ARBA" id="ARBA00022932"/>
    </source>
</evidence>
<dbReference type="InterPro" id="IPR041588">
    <property type="entry name" value="Integrase_H2C2"/>
</dbReference>
<organism evidence="14 15">
    <name type="scientific">Phytophthora megakarya</name>
    <dbReference type="NCBI Taxonomy" id="4795"/>
    <lineage>
        <taxon>Eukaryota</taxon>
        <taxon>Sar</taxon>
        <taxon>Stramenopiles</taxon>
        <taxon>Oomycota</taxon>
        <taxon>Peronosporomycetes</taxon>
        <taxon>Peronosporales</taxon>
        <taxon>Peronosporaceae</taxon>
        <taxon>Phytophthora</taxon>
    </lineage>
</organism>
<evidence type="ECO:0000256" key="4">
    <source>
        <dbReference type="ARBA" id="ARBA00022801"/>
    </source>
</evidence>
<evidence type="ECO:0000256" key="1">
    <source>
        <dbReference type="ARBA" id="ARBA00022670"/>
    </source>
</evidence>
<feature type="domain" description="Chromo" evidence="12">
    <location>
        <begin position="1370"/>
        <end position="1432"/>
    </location>
</feature>